<proteinExistence type="predicted"/>
<name>A0A5M6DC61_9BACT</name>
<dbReference type="Pfam" id="PF04402">
    <property type="entry name" value="SIMPL"/>
    <property type="match status" value="1"/>
</dbReference>
<dbReference type="Gene3D" id="3.30.110.170">
    <property type="entry name" value="Protein of unknown function (DUF541), domain 1"/>
    <property type="match status" value="1"/>
</dbReference>
<organism evidence="2 3">
    <name type="scientific">Adhaeribacter rhizoryzae</name>
    <dbReference type="NCBI Taxonomy" id="2607907"/>
    <lineage>
        <taxon>Bacteria</taxon>
        <taxon>Pseudomonadati</taxon>
        <taxon>Bacteroidota</taxon>
        <taxon>Cytophagia</taxon>
        <taxon>Cytophagales</taxon>
        <taxon>Hymenobacteraceae</taxon>
        <taxon>Adhaeribacter</taxon>
    </lineage>
</organism>
<evidence type="ECO:0000313" key="3">
    <source>
        <dbReference type="Proteomes" id="UP000323426"/>
    </source>
</evidence>
<dbReference type="InterPro" id="IPR007497">
    <property type="entry name" value="SIMPL/DUF541"/>
</dbReference>
<dbReference type="AlphaFoldDB" id="A0A5M6DC61"/>
<reference evidence="2 3" key="1">
    <citation type="submission" date="2019-09" db="EMBL/GenBank/DDBJ databases">
        <title>Genome sequence and assembly of Adhaeribacter sp.</title>
        <authorList>
            <person name="Chhetri G."/>
        </authorList>
    </citation>
    <scope>NUCLEOTIDE SEQUENCE [LARGE SCALE GENOMIC DNA]</scope>
    <source>
        <strain evidence="2 3">DK36</strain>
    </source>
</reference>
<feature type="chain" id="PRO_5024393339" evidence="1">
    <location>
        <begin position="20"/>
        <end position="235"/>
    </location>
</feature>
<protein>
    <submittedName>
        <fullName evidence="2">DUF541 domain-containing protein</fullName>
    </submittedName>
</protein>
<dbReference type="EMBL" id="VWSF01000012">
    <property type="protein sequence ID" value="KAA5543970.1"/>
    <property type="molecule type" value="Genomic_DNA"/>
</dbReference>
<evidence type="ECO:0000313" key="2">
    <source>
        <dbReference type="EMBL" id="KAA5543970.1"/>
    </source>
</evidence>
<dbReference type="Proteomes" id="UP000323426">
    <property type="component" value="Unassembled WGS sequence"/>
</dbReference>
<sequence>MGKLSLTIIFLLTTFISQAQTKNFLDQSYLEVAGSADTLVTPNEIYIKILITEKDTKDKSSVEEQEAKMVNALQNLGIPIEKALTTSDMVSNFRNYLLKSKDVLKSKQYILKVGDAGTASQVFISLEKLEISNTSIDRVDHSNLEGIKNMMRTMAMENARARAVALTKPLKQTIGPAIHIIDNEAYNVRQQLQGRVEGVVVRGYSSQGKLKEESPKIEFEKINVTTNINVKFTLK</sequence>
<comment type="caution">
    <text evidence="2">The sequence shown here is derived from an EMBL/GenBank/DDBJ whole genome shotgun (WGS) entry which is preliminary data.</text>
</comment>
<feature type="signal peptide" evidence="1">
    <location>
        <begin position="1"/>
        <end position="19"/>
    </location>
</feature>
<evidence type="ECO:0000256" key="1">
    <source>
        <dbReference type="SAM" id="SignalP"/>
    </source>
</evidence>
<gene>
    <name evidence="2" type="ORF">F0145_15430</name>
</gene>
<keyword evidence="3" id="KW-1185">Reference proteome</keyword>
<dbReference type="RefSeq" id="WP_150089500.1">
    <property type="nucleotide sequence ID" value="NZ_VWSF01000012.1"/>
</dbReference>
<accession>A0A5M6DC61</accession>
<keyword evidence="1" id="KW-0732">Signal</keyword>